<reference evidence="2" key="1">
    <citation type="submission" date="2009-09" db="EMBL/GenBank/DDBJ databases">
        <title>The complete chromosome of Sebaldella termitidis ATCC 33386.</title>
        <authorList>
            <consortium name="US DOE Joint Genome Institute (JGI-PGF)"/>
            <person name="Lucas S."/>
            <person name="Copeland A."/>
            <person name="Lapidus A."/>
            <person name="Glavina del Rio T."/>
            <person name="Dalin E."/>
            <person name="Tice H."/>
            <person name="Bruce D."/>
            <person name="Goodwin L."/>
            <person name="Pitluck S."/>
            <person name="Kyrpides N."/>
            <person name="Mavromatis K."/>
            <person name="Ivanova N."/>
            <person name="Mikhailova N."/>
            <person name="Sims D."/>
            <person name="Meincke L."/>
            <person name="Brettin T."/>
            <person name="Detter J.C."/>
            <person name="Han C."/>
            <person name="Larimer F."/>
            <person name="Land M."/>
            <person name="Hauser L."/>
            <person name="Markowitz V."/>
            <person name="Cheng J.F."/>
            <person name="Hugenholtz P."/>
            <person name="Woyke T."/>
            <person name="Wu D."/>
            <person name="Eisen J.A."/>
        </authorList>
    </citation>
    <scope>NUCLEOTIDE SEQUENCE [LARGE SCALE GENOMIC DNA]</scope>
    <source>
        <strain evidence="2">ATCC 33386 / NCTC 11300</strain>
    </source>
</reference>
<dbReference type="AlphaFoldDB" id="D1AP84"/>
<gene>
    <name evidence="1" type="ordered locus">Sterm_3076</name>
</gene>
<dbReference type="RefSeq" id="WP_012862500.1">
    <property type="nucleotide sequence ID" value="NC_013517.1"/>
</dbReference>
<protein>
    <submittedName>
        <fullName evidence="1">Uncharacterized protein</fullName>
    </submittedName>
</protein>
<dbReference type="STRING" id="526218.Sterm_3076"/>
<evidence type="ECO:0000313" key="1">
    <source>
        <dbReference type="EMBL" id="ACZ09918.1"/>
    </source>
</evidence>
<reference evidence="1 2" key="2">
    <citation type="journal article" date="2010" name="Stand. Genomic Sci.">
        <title>Complete genome sequence of Sebaldella termitidis type strain (NCTC 11300).</title>
        <authorList>
            <person name="Harmon-Smith M."/>
            <person name="Celia L."/>
            <person name="Chertkov O."/>
            <person name="Lapidus A."/>
            <person name="Copeland A."/>
            <person name="Glavina Del Rio T."/>
            <person name="Nolan M."/>
            <person name="Lucas S."/>
            <person name="Tice H."/>
            <person name="Cheng J.F."/>
            <person name="Han C."/>
            <person name="Detter J.C."/>
            <person name="Bruce D."/>
            <person name="Goodwin L."/>
            <person name="Pitluck S."/>
            <person name="Pati A."/>
            <person name="Liolios K."/>
            <person name="Ivanova N."/>
            <person name="Mavromatis K."/>
            <person name="Mikhailova N."/>
            <person name="Chen A."/>
            <person name="Palaniappan K."/>
            <person name="Land M."/>
            <person name="Hauser L."/>
            <person name="Chang Y.J."/>
            <person name="Jeffries C.D."/>
            <person name="Brettin T."/>
            <person name="Goker M."/>
            <person name="Beck B."/>
            <person name="Bristow J."/>
            <person name="Eisen J.A."/>
            <person name="Markowitz V."/>
            <person name="Hugenholtz P."/>
            <person name="Kyrpides N.C."/>
            <person name="Klenk H.P."/>
            <person name="Chen F."/>
        </authorList>
    </citation>
    <scope>NUCLEOTIDE SEQUENCE [LARGE SCALE GENOMIC DNA]</scope>
    <source>
        <strain evidence="2">ATCC 33386 / NCTC 11300</strain>
    </source>
</reference>
<dbReference type="KEGG" id="str:Sterm_3076"/>
<dbReference type="Proteomes" id="UP000000845">
    <property type="component" value="Chromosome"/>
</dbReference>
<sequence>MDKKIQDYYQKNRLRVEELIKKIVKIDQADEADFREDVIMINRIENSSFLMKDKKISALSALLRKIFQIIENDKYLFYEYKYDLLNCLTDILRAFQALEKNNMPLETVHIKEYEKLDEHIDFFDEAVSKLSENKRYYYIKIKLDRTKPLFFLTRNILLDFLKQYGNPYNYTPQDLSNEEYDYFILDFKLNKDMGDFEEIIKKYKDEAVKEIKVINIDEFESVYNIKFYYKEKQNMVPEEITDNFKILDNACYYNLVDCYILENDEVKISDTLFNKSFENLELVTFKRFNERETRILILLNMKKENLNKIKARISEIISDKEVKDILYKGKHDFYGLQFLEYLKENYNIEYGGY</sequence>
<accession>D1AP84</accession>
<proteinExistence type="predicted"/>
<dbReference type="HOGENOM" id="CLU_775894_0_0_0"/>
<dbReference type="EMBL" id="CP001739">
    <property type="protein sequence ID" value="ACZ09918.1"/>
    <property type="molecule type" value="Genomic_DNA"/>
</dbReference>
<dbReference type="eggNOG" id="ENOG503436S">
    <property type="taxonomic scope" value="Bacteria"/>
</dbReference>
<organism evidence="1 2">
    <name type="scientific">Sebaldella termitidis (strain ATCC 33386 / NCTC 11300)</name>
    <dbReference type="NCBI Taxonomy" id="526218"/>
    <lineage>
        <taxon>Bacteria</taxon>
        <taxon>Fusobacteriati</taxon>
        <taxon>Fusobacteriota</taxon>
        <taxon>Fusobacteriia</taxon>
        <taxon>Fusobacteriales</taxon>
        <taxon>Leptotrichiaceae</taxon>
        <taxon>Sebaldella</taxon>
    </lineage>
</organism>
<evidence type="ECO:0000313" key="2">
    <source>
        <dbReference type="Proteomes" id="UP000000845"/>
    </source>
</evidence>
<name>D1AP84_SEBTE</name>
<keyword evidence="2" id="KW-1185">Reference proteome</keyword>